<dbReference type="SMART" id="SM00320">
    <property type="entry name" value="WD40"/>
    <property type="match status" value="4"/>
</dbReference>
<dbReference type="SUPFAM" id="SSF50978">
    <property type="entry name" value="WD40 repeat-like"/>
    <property type="match status" value="1"/>
</dbReference>
<evidence type="ECO:0000256" key="13">
    <source>
        <dbReference type="SAM" id="MobiDB-lite"/>
    </source>
</evidence>
<feature type="coiled-coil region" evidence="12">
    <location>
        <begin position="738"/>
        <end position="773"/>
    </location>
</feature>
<feature type="compositionally biased region" description="Polar residues" evidence="13">
    <location>
        <begin position="366"/>
        <end position="377"/>
    </location>
</feature>
<dbReference type="InterPro" id="IPR051570">
    <property type="entry name" value="TBC1_cilium_biogenesis"/>
</dbReference>
<dbReference type="PANTHER" id="PTHR19853">
    <property type="entry name" value="WD REPEAT CONTAINING PROTEIN 3 WDR3"/>
    <property type="match status" value="1"/>
</dbReference>
<proteinExistence type="predicted"/>
<evidence type="ECO:0000256" key="10">
    <source>
        <dbReference type="ARBA" id="ARBA00023273"/>
    </source>
</evidence>
<dbReference type="GeneTree" id="ENSGT00940000153859"/>
<evidence type="ECO:0000256" key="5">
    <source>
        <dbReference type="ARBA" id="ARBA00022574"/>
    </source>
</evidence>
<accession>F7APX0</accession>
<dbReference type="Gene3D" id="2.130.10.10">
    <property type="entry name" value="YVTN repeat-like/Quinoprotein amine dehydrogenase"/>
    <property type="match status" value="1"/>
</dbReference>
<dbReference type="SUPFAM" id="SSF47923">
    <property type="entry name" value="Ypt/Rab-GAP domain of gyp1p"/>
    <property type="match status" value="1"/>
</dbReference>
<keyword evidence="10" id="KW-0966">Cell projection</keyword>
<protein>
    <recommendedName>
        <fullName evidence="3">TBC1 domain family member 31</fullName>
    </recommendedName>
</protein>
<dbReference type="AlphaFoldDB" id="F7APX0"/>
<dbReference type="HOGENOM" id="CLU_003330_0_0_1"/>
<dbReference type="PANTHER" id="PTHR19853:SF1">
    <property type="entry name" value="TBC1 DOMAIN FAMILY MEMBER 31"/>
    <property type="match status" value="1"/>
</dbReference>
<dbReference type="STRING" id="7719.ENSCINP00000006910"/>
<evidence type="ECO:0000256" key="2">
    <source>
        <dbReference type="ARBA" id="ARBA00004607"/>
    </source>
</evidence>
<keyword evidence="16" id="KW-1185">Reference proteome</keyword>
<dbReference type="GO" id="GO:0060271">
    <property type="term" value="P:cilium assembly"/>
    <property type="evidence" value="ECO:0000318"/>
    <property type="project" value="GO_Central"/>
</dbReference>
<evidence type="ECO:0000256" key="11">
    <source>
        <dbReference type="ARBA" id="ARBA00034464"/>
    </source>
</evidence>
<reference evidence="15" key="3">
    <citation type="submission" date="2025-08" db="UniProtKB">
        <authorList>
            <consortium name="Ensembl"/>
        </authorList>
    </citation>
    <scope>IDENTIFICATION</scope>
</reference>
<keyword evidence="7" id="KW-0970">Cilium biogenesis/degradation</keyword>
<dbReference type="InterPro" id="IPR001680">
    <property type="entry name" value="WD40_rpt"/>
</dbReference>
<evidence type="ECO:0000256" key="1">
    <source>
        <dbReference type="ARBA" id="ARBA00004120"/>
    </source>
</evidence>
<dbReference type="FunCoup" id="F7APX0">
    <property type="interactions" value="51"/>
</dbReference>
<dbReference type="GO" id="GO:0060090">
    <property type="term" value="F:molecular adaptor activity"/>
    <property type="evidence" value="ECO:0007669"/>
    <property type="project" value="UniProtKB-ARBA"/>
</dbReference>
<dbReference type="InterPro" id="IPR035969">
    <property type="entry name" value="Rab-GAP_TBC_sf"/>
</dbReference>
<evidence type="ECO:0000256" key="9">
    <source>
        <dbReference type="ARBA" id="ARBA00023212"/>
    </source>
</evidence>
<dbReference type="InterPro" id="IPR000195">
    <property type="entry name" value="Rab-GAP-TBC_dom"/>
</dbReference>
<dbReference type="InParanoid" id="F7APX0"/>
<dbReference type="GO" id="GO:0036064">
    <property type="term" value="C:ciliary basal body"/>
    <property type="evidence" value="ECO:0000318"/>
    <property type="project" value="GO_Central"/>
</dbReference>
<reference evidence="15" key="4">
    <citation type="submission" date="2025-09" db="UniProtKB">
        <authorList>
            <consortium name="Ensembl"/>
        </authorList>
    </citation>
    <scope>IDENTIFICATION</scope>
</reference>
<comment type="function">
    <text evidence="11">Molecular adapter which is involved in cilium biogenesis. Part of a functional complex including OFD1 a centriolar protein involved in cilium assembly. Could regulate the cAMP-dependent phosphorylation of OFD1, and its subsequent ubiquitination by PJA2 which ultimately leads to its proteasomal degradation.</text>
</comment>
<dbReference type="InterPro" id="IPR015943">
    <property type="entry name" value="WD40/YVTN_repeat-like_dom_sf"/>
</dbReference>
<name>F7APX0_CIOIN</name>
<dbReference type="InterPro" id="IPR036322">
    <property type="entry name" value="WD40_repeat_dom_sf"/>
</dbReference>
<feature type="coiled-coil region" evidence="12">
    <location>
        <begin position="986"/>
        <end position="1013"/>
    </location>
</feature>
<dbReference type="PROSITE" id="PS50086">
    <property type="entry name" value="TBC_RABGAP"/>
    <property type="match status" value="1"/>
</dbReference>
<feature type="domain" description="Rab-GAP TBC" evidence="14">
    <location>
        <begin position="432"/>
        <end position="607"/>
    </location>
</feature>
<keyword evidence="8 12" id="KW-0175">Coiled coil</keyword>
<dbReference type="Ensembl" id="ENSCINT00000006910.3">
    <property type="protein sequence ID" value="ENSCINP00000006910.3"/>
    <property type="gene ID" value="ENSCING00000003371.3"/>
</dbReference>
<reference evidence="16" key="1">
    <citation type="journal article" date="2002" name="Science">
        <title>The draft genome of Ciona intestinalis: insights into chordate and vertebrate origins.</title>
        <authorList>
            <person name="Dehal P."/>
            <person name="Satou Y."/>
            <person name="Campbell R.K."/>
            <person name="Chapman J."/>
            <person name="Degnan B."/>
            <person name="De Tomaso A."/>
            <person name="Davidson B."/>
            <person name="Di Gregorio A."/>
            <person name="Gelpke M."/>
            <person name="Goodstein D.M."/>
            <person name="Harafuji N."/>
            <person name="Hastings K.E."/>
            <person name="Ho I."/>
            <person name="Hotta K."/>
            <person name="Huang W."/>
            <person name="Kawashima T."/>
            <person name="Lemaire P."/>
            <person name="Martinez D."/>
            <person name="Meinertzhagen I.A."/>
            <person name="Necula S."/>
            <person name="Nonaka M."/>
            <person name="Putnam N."/>
            <person name="Rash S."/>
            <person name="Saiga H."/>
            <person name="Satake M."/>
            <person name="Terry A."/>
            <person name="Yamada L."/>
            <person name="Wang H.G."/>
            <person name="Awazu S."/>
            <person name="Azumi K."/>
            <person name="Boore J."/>
            <person name="Branno M."/>
            <person name="Chin-Bow S."/>
            <person name="DeSantis R."/>
            <person name="Doyle S."/>
            <person name="Francino P."/>
            <person name="Keys D.N."/>
            <person name="Haga S."/>
            <person name="Hayashi H."/>
            <person name="Hino K."/>
            <person name="Imai K.S."/>
            <person name="Inaba K."/>
            <person name="Kano S."/>
            <person name="Kobayashi K."/>
            <person name="Kobayashi M."/>
            <person name="Lee B.I."/>
            <person name="Makabe K.W."/>
            <person name="Manohar C."/>
            <person name="Matassi G."/>
            <person name="Medina M."/>
            <person name="Mochizuki Y."/>
            <person name="Mount S."/>
            <person name="Morishita T."/>
            <person name="Miura S."/>
            <person name="Nakayama A."/>
            <person name="Nishizaka S."/>
            <person name="Nomoto H."/>
            <person name="Ohta F."/>
            <person name="Oishi K."/>
            <person name="Rigoutsos I."/>
            <person name="Sano M."/>
            <person name="Sasaki A."/>
            <person name="Sasakura Y."/>
            <person name="Shoguchi E."/>
            <person name="Shin-i T."/>
            <person name="Spagnuolo A."/>
            <person name="Stainier D."/>
            <person name="Suzuki M.M."/>
            <person name="Tassy O."/>
            <person name="Takatori N."/>
            <person name="Tokuoka M."/>
            <person name="Yagi K."/>
            <person name="Yoshizaki F."/>
            <person name="Wada S."/>
            <person name="Zhang C."/>
            <person name="Hyatt P.D."/>
            <person name="Larimer F."/>
            <person name="Detter C."/>
            <person name="Doggett N."/>
            <person name="Glavina T."/>
            <person name="Hawkins T."/>
            <person name="Richardson P."/>
            <person name="Lucas S."/>
            <person name="Kohara Y."/>
            <person name="Levine M."/>
            <person name="Satoh N."/>
            <person name="Rokhsar D.S."/>
        </authorList>
    </citation>
    <scope>NUCLEOTIDE SEQUENCE [LARGE SCALE GENOMIC DNA]</scope>
</reference>
<evidence type="ECO:0000256" key="4">
    <source>
        <dbReference type="ARBA" id="ARBA00022490"/>
    </source>
</evidence>
<evidence type="ECO:0000313" key="16">
    <source>
        <dbReference type="Proteomes" id="UP000008144"/>
    </source>
</evidence>
<keyword evidence="5" id="KW-0853">WD repeat</keyword>
<evidence type="ECO:0000256" key="6">
    <source>
        <dbReference type="ARBA" id="ARBA00022737"/>
    </source>
</evidence>
<feature type="coiled-coil region" evidence="12">
    <location>
        <begin position="886"/>
        <end position="955"/>
    </location>
</feature>
<dbReference type="Gene3D" id="1.10.472.80">
    <property type="entry name" value="Ypt/Rab-GAP domain of gyp1p, domain 3"/>
    <property type="match status" value="1"/>
</dbReference>
<evidence type="ECO:0000256" key="8">
    <source>
        <dbReference type="ARBA" id="ARBA00023054"/>
    </source>
</evidence>
<feature type="region of interest" description="Disordered" evidence="13">
    <location>
        <begin position="366"/>
        <end position="390"/>
    </location>
</feature>
<dbReference type="EMBL" id="EAAA01002659">
    <property type="status" value="NOT_ANNOTATED_CDS"/>
    <property type="molecule type" value="Genomic_DNA"/>
</dbReference>
<evidence type="ECO:0000256" key="12">
    <source>
        <dbReference type="SAM" id="Coils"/>
    </source>
</evidence>
<dbReference type="FunFam" id="1.10.472.80:FF:000022">
    <property type="entry name" value="TBC1 domain family, member 31"/>
    <property type="match status" value="1"/>
</dbReference>
<feature type="region of interest" description="Disordered" evidence="13">
    <location>
        <begin position="1"/>
        <end position="22"/>
    </location>
</feature>
<evidence type="ECO:0000313" key="15">
    <source>
        <dbReference type="Ensembl" id="ENSCINP00000006910.3"/>
    </source>
</evidence>
<comment type="subcellular location">
    <subcellularLocation>
        <location evidence="1">Cytoplasm</location>
        <location evidence="1">Cytoskeleton</location>
        <location evidence="1">Cilium basal body</location>
    </subcellularLocation>
    <subcellularLocation>
        <location evidence="2">Cytoplasm</location>
        <location evidence="2">Cytoskeleton</location>
        <location evidence="2">Microtubule organizing center</location>
        <location evidence="2">Centrosome</location>
        <location evidence="2">Centriolar satellite</location>
    </subcellularLocation>
</comment>
<evidence type="ECO:0000259" key="14">
    <source>
        <dbReference type="PROSITE" id="PS50086"/>
    </source>
</evidence>
<keyword evidence="6" id="KW-0677">Repeat</keyword>
<feature type="coiled-coil region" evidence="12">
    <location>
        <begin position="823"/>
        <end position="857"/>
    </location>
</feature>
<evidence type="ECO:0000256" key="7">
    <source>
        <dbReference type="ARBA" id="ARBA00022794"/>
    </source>
</evidence>
<dbReference type="Pfam" id="PF00566">
    <property type="entry name" value="RabGAP-TBC"/>
    <property type="match status" value="1"/>
</dbReference>
<reference evidence="15" key="2">
    <citation type="journal article" date="2008" name="Genome Biol.">
        <title>Improved genome assembly and evidence-based global gene model set for the chordate Ciona intestinalis: new insight into intron and operon populations.</title>
        <authorList>
            <person name="Satou Y."/>
            <person name="Mineta K."/>
            <person name="Ogasawara M."/>
            <person name="Sasakura Y."/>
            <person name="Shoguchi E."/>
            <person name="Ueno K."/>
            <person name="Yamada L."/>
            <person name="Matsumoto J."/>
            <person name="Wasserscheid J."/>
            <person name="Dewar K."/>
            <person name="Wiley G.B."/>
            <person name="Macmil S.L."/>
            <person name="Roe B.A."/>
            <person name="Zeller R.W."/>
            <person name="Hastings K.E."/>
            <person name="Lemaire P."/>
            <person name="Lindquist E."/>
            <person name="Endo T."/>
            <person name="Hotta K."/>
            <person name="Inaba K."/>
        </authorList>
    </citation>
    <scope>NUCLEOTIDE SEQUENCE [LARGE SCALE GENOMIC DNA]</scope>
    <source>
        <strain evidence="15">wild type</strain>
    </source>
</reference>
<keyword evidence="9" id="KW-0206">Cytoskeleton</keyword>
<dbReference type="Proteomes" id="UP000008144">
    <property type="component" value="Chromosome 8"/>
</dbReference>
<evidence type="ECO:0000256" key="3">
    <source>
        <dbReference type="ARBA" id="ARBA00014199"/>
    </source>
</evidence>
<sequence>MQVRDVTGETSGKIWHRKPAPTSGNGAIVSVLHSGDGVKTGRRRRFLKATFNQSGERVLAADHLGGIYVFDLMKNRFSKVQSCGQSCTAIASGLRRMNEYLVGLADSSVKCYTTDSKEMVSWMRGHDSAIHSISVHGSGRYAITTSRDTAQLWNLDTFERIRKLNVKSKVPIQKVFFLPISNTILTCFTDDSIFGWETDNFEWKYKLECSSQHRIGYKAFSATKDGKLLVCGGKSNLLHVYSLTSHQLSQVIKMPNEVQSVKQLEFLADKFDAGANKVLGVLSQDGVARFINVDTCQVLFELRCNDPRDKIIHVCVDGEGGDHIVASTDAGKMIIYSIRALDAQLNAAPGPLVKVVKDVWKRKSLRSQSETDASGQRSTKRPPNGNVSTGRIMARKLKPSKEILQTHPHTQSDLPHGLSLPKLRRILRGYGEYPEKYRLFIWRSILKLPENQTAFSSLLDKGTHLAYASIQEKFPVKSGKLLRVMQRVLSSLAHWSVIFSELDYIPLISFPFIKLFQNNHLVCFEIIATILTNWCQHWFEFYPNPPINVLSLVENVLSHHDKELLQHFVKYNVTTQIYAWPLMQTLLSEVLTRDEWLRLFDNVFTNHPSFLIYCVVAYSICSRSALLRTRQTEDFTYFFHHRNALDIGAVISEAYRLSESTPANIDPRKSMDGFEPLPMGETYPIFNKYPKFIVDYQAQERERIRKDELEYLREKHIATELSEQMLDRKLHEDTWYRRKEMLEDAEEERRKLLIEEERKLVDQRKKLSAMKRELRVRELQLLDKSRMRFVDHQQTMKEIEIKRLEEELDRKAMLRNEEISATVEDVEVKGLELEANRASLEQQMAREQSELEDKIRADINRRRRLADIENKMNEKLKDERIDIKKTKELEQDLASVELKNNALRHHTQAAKSLLHSDIEREKVLATSLSRNIENLRKQREINTRLEQLRLNKEEELSTNRNRLRYLEDVRNEGDERRARMLQDRDLGESRRRIEESEKRMEEHIGRLREEHTQQQLNRSAAEDRMTAVSNKMCLNDVSDIEDSVQWSLDRSRGNLRTEERHLMDEVRNLRQRLVSQRKTPRKYFSTNRWR</sequence>
<dbReference type="FunFam" id="2.130.10.10:FF:003386">
    <property type="entry name" value="Predicted protein"/>
    <property type="match status" value="1"/>
</dbReference>
<dbReference type="OMA" id="GCYPEKY"/>
<organism evidence="15 16">
    <name type="scientific">Ciona intestinalis</name>
    <name type="common">Transparent sea squirt</name>
    <name type="synonym">Ascidia intestinalis</name>
    <dbReference type="NCBI Taxonomy" id="7719"/>
    <lineage>
        <taxon>Eukaryota</taxon>
        <taxon>Metazoa</taxon>
        <taxon>Chordata</taxon>
        <taxon>Tunicata</taxon>
        <taxon>Ascidiacea</taxon>
        <taxon>Phlebobranchia</taxon>
        <taxon>Cionidae</taxon>
        <taxon>Ciona</taxon>
    </lineage>
</organism>
<keyword evidence="4" id="KW-0963">Cytoplasm</keyword>
<dbReference type="GO" id="GO:0034451">
    <property type="term" value="C:centriolar satellite"/>
    <property type="evidence" value="ECO:0007669"/>
    <property type="project" value="UniProtKB-SubCell"/>
</dbReference>